<organism evidence="1 2">
    <name type="scientific">Peribacillus frigoritolerans</name>
    <dbReference type="NCBI Taxonomy" id="450367"/>
    <lineage>
        <taxon>Bacteria</taxon>
        <taxon>Bacillati</taxon>
        <taxon>Bacillota</taxon>
        <taxon>Bacilli</taxon>
        <taxon>Bacillales</taxon>
        <taxon>Bacillaceae</taxon>
        <taxon>Peribacillus</taxon>
    </lineage>
</organism>
<accession>A0AA90P492</accession>
<dbReference type="RefSeq" id="WP_305160994.1">
    <property type="nucleotide sequence ID" value="NZ_JAUUTW010000021.1"/>
</dbReference>
<name>A0AA90P492_9BACI</name>
<protein>
    <submittedName>
        <fullName evidence="1">Uncharacterized protein</fullName>
    </submittedName>
</protein>
<dbReference type="Gene3D" id="3.40.30.10">
    <property type="entry name" value="Glutaredoxin"/>
    <property type="match status" value="1"/>
</dbReference>
<gene>
    <name evidence="1" type="ORF">Q8G36_18540</name>
</gene>
<dbReference type="AlphaFoldDB" id="A0AA90P492"/>
<reference evidence="1" key="1">
    <citation type="submission" date="2023-07" db="EMBL/GenBank/DDBJ databases">
        <title>Murine gut Bacillus species.</title>
        <authorList>
            <person name="Gutman E."/>
            <person name="Hashuel R."/>
            <person name="Litvak Y."/>
        </authorList>
    </citation>
    <scope>NUCLEOTIDE SEQUENCE</scope>
    <source>
        <strain evidence="1">RU293</strain>
    </source>
</reference>
<comment type="caution">
    <text evidence="1">The sequence shown here is derived from an EMBL/GenBank/DDBJ whole genome shotgun (WGS) entry which is preliminary data.</text>
</comment>
<proteinExistence type="predicted"/>
<sequence>MKIEIWSNIESPFCYIGKAYLEMANTKRNNSFISTFRQRTHGRKEESI</sequence>
<dbReference type="EMBL" id="JAUUTW010000021">
    <property type="protein sequence ID" value="MDP1452992.1"/>
    <property type="molecule type" value="Genomic_DNA"/>
</dbReference>
<evidence type="ECO:0000313" key="2">
    <source>
        <dbReference type="Proteomes" id="UP001178275"/>
    </source>
</evidence>
<dbReference type="Proteomes" id="UP001178275">
    <property type="component" value="Unassembled WGS sequence"/>
</dbReference>
<evidence type="ECO:0000313" key="1">
    <source>
        <dbReference type="EMBL" id="MDP1452992.1"/>
    </source>
</evidence>